<name>F6DAJ7_THICA</name>
<evidence type="ECO:0000313" key="3">
    <source>
        <dbReference type="Proteomes" id="UP000009232"/>
    </source>
</evidence>
<evidence type="ECO:0000256" key="1">
    <source>
        <dbReference type="PROSITE-ProRule" id="PRU00023"/>
    </source>
</evidence>
<dbReference type="OrthoDB" id="7069299at2"/>
<dbReference type="KEGG" id="tcy:Thicy_1493"/>
<dbReference type="HOGENOM" id="CLU_1495529_0_0_6"/>
<dbReference type="Gene3D" id="1.25.40.20">
    <property type="entry name" value="Ankyrin repeat-containing domain"/>
    <property type="match status" value="1"/>
</dbReference>
<evidence type="ECO:0000313" key="2">
    <source>
        <dbReference type="EMBL" id="AEG32253.1"/>
    </source>
</evidence>
<reference evidence="2 3" key="1">
    <citation type="submission" date="2011-05" db="EMBL/GenBank/DDBJ databases">
        <title>Complete sequence of Thioalkalimicrobium cyclicum ALM1.</title>
        <authorList>
            <consortium name="US DOE Joint Genome Institute"/>
            <person name="Lucas S."/>
            <person name="Han J."/>
            <person name="Lapidus A."/>
            <person name="Cheng J.-F."/>
            <person name="Goodwin L."/>
            <person name="Pitluck S."/>
            <person name="Peters L."/>
            <person name="Mikhailova N."/>
            <person name="Davenport K."/>
            <person name="Han C."/>
            <person name="Tapia R."/>
            <person name="Land M."/>
            <person name="Hauser L."/>
            <person name="Kyrpides N."/>
            <person name="Ivanova N."/>
            <person name="Pagani I."/>
            <person name="Kappler U."/>
            <person name="Woyke T."/>
        </authorList>
    </citation>
    <scope>NUCLEOTIDE SEQUENCE [LARGE SCALE GENOMIC DNA]</scope>
    <source>
        <strain evidence="3">DSM 14477 / JCM 11371 / ALM1</strain>
    </source>
</reference>
<dbReference type="InterPro" id="IPR036770">
    <property type="entry name" value="Ankyrin_rpt-contain_sf"/>
</dbReference>
<keyword evidence="1" id="KW-0040">ANK repeat</keyword>
<keyword evidence="3" id="KW-1185">Reference proteome</keyword>
<dbReference type="Proteomes" id="UP000009232">
    <property type="component" value="Chromosome"/>
</dbReference>
<dbReference type="PROSITE" id="PS50088">
    <property type="entry name" value="ANK_REPEAT"/>
    <property type="match status" value="1"/>
</dbReference>
<accession>F6DAJ7</accession>
<dbReference type="InterPro" id="IPR002110">
    <property type="entry name" value="Ankyrin_rpt"/>
</dbReference>
<gene>
    <name evidence="2" type="ordered locus">Thicy_1493</name>
</gene>
<sequence>MFEKLRLKRSLNRKVEEILYELAYKEFEDGKVRPGLWAKALSESDGSEVNTLGCYLKLRVRSIEDDTLLLSSLVDSVVKGEDFNKIYSDQLNKKKSNNPKIINSIDQYDENGYTQLMNAIMNLDLEKVNILIRQGANLSLTDDNFGFSAIEIANLQLTQSLSMENEIKLRNIIRTLKAAV</sequence>
<dbReference type="SUPFAM" id="SSF48403">
    <property type="entry name" value="Ankyrin repeat"/>
    <property type="match status" value="1"/>
</dbReference>
<feature type="repeat" description="ANK" evidence="1">
    <location>
        <begin position="111"/>
        <end position="143"/>
    </location>
</feature>
<organism evidence="2 3">
    <name type="scientific">Thiomicrospira cyclica (strain DSM 14477 / JCM 11371 / ALM1)</name>
    <name type="common">Thioalkalimicrobium cyclicum</name>
    <dbReference type="NCBI Taxonomy" id="717773"/>
    <lineage>
        <taxon>Bacteria</taxon>
        <taxon>Pseudomonadati</taxon>
        <taxon>Pseudomonadota</taxon>
        <taxon>Gammaproteobacteria</taxon>
        <taxon>Thiotrichales</taxon>
        <taxon>Piscirickettsiaceae</taxon>
        <taxon>Thiomicrospira</taxon>
    </lineage>
</organism>
<dbReference type="RefSeq" id="WP_013836028.1">
    <property type="nucleotide sequence ID" value="NC_015581.1"/>
</dbReference>
<protein>
    <submittedName>
        <fullName evidence="2">Ankyrin</fullName>
    </submittedName>
</protein>
<dbReference type="AlphaFoldDB" id="F6DAJ7"/>
<proteinExistence type="predicted"/>
<dbReference type="STRING" id="717773.Thicy_1493"/>
<dbReference type="EMBL" id="CP002776">
    <property type="protein sequence ID" value="AEG32253.1"/>
    <property type="molecule type" value="Genomic_DNA"/>
</dbReference>
<dbReference type="PROSITE" id="PS50297">
    <property type="entry name" value="ANK_REP_REGION"/>
    <property type="match status" value="1"/>
</dbReference>